<feature type="compositionally biased region" description="Polar residues" evidence="3">
    <location>
        <begin position="2534"/>
        <end position="2550"/>
    </location>
</feature>
<evidence type="ECO:0000256" key="1">
    <source>
        <dbReference type="PROSITE-ProRule" id="PRU00983"/>
    </source>
</evidence>
<feature type="compositionally biased region" description="Basic and acidic residues" evidence="3">
    <location>
        <begin position="1845"/>
        <end position="1870"/>
    </location>
</feature>
<evidence type="ECO:0000259" key="5">
    <source>
        <dbReference type="PROSITE" id="PS51651"/>
    </source>
</evidence>
<dbReference type="Gene3D" id="1.20.58.740">
    <property type="match status" value="1"/>
</dbReference>
<feature type="region of interest" description="Disordered" evidence="3">
    <location>
        <begin position="838"/>
        <end position="863"/>
    </location>
</feature>
<evidence type="ECO:0000313" key="6">
    <source>
        <dbReference type="EMBL" id="KAA6397583.1"/>
    </source>
</evidence>
<dbReference type="InterPro" id="IPR035892">
    <property type="entry name" value="C2_domain_sf"/>
</dbReference>
<feature type="compositionally biased region" description="Basic and acidic residues" evidence="3">
    <location>
        <begin position="2857"/>
        <end position="2877"/>
    </location>
</feature>
<reference evidence="6 7" key="1">
    <citation type="submission" date="2019-03" db="EMBL/GenBank/DDBJ databases">
        <title>Single cell metagenomics reveals metabolic interactions within the superorganism composed of flagellate Streblomastix strix and complex community of Bacteroidetes bacteria on its surface.</title>
        <authorList>
            <person name="Treitli S.C."/>
            <person name="Kolisko M."/>
            <person name="Husnik F."/>
            <person name="Keeling P."/>
            <person name="Hampl V."/>
        </authorList>
    </citation>
    <scope>NUCLEOTIDE SEQUENCE [LARGE SCALE GENOMIC DNA]</scope>
    <source>
        <strain evidence="6">ST1C</strain>
    </source>
</reference>
<feature type="compositionally biased region" description="Basic and acidic residues" evidence="3">
    <location>
        <begin position="2884"/>
        <end position="2900"/>
    </location>
</feature>
<sequence length="3707" mass="424816">MKSIEADSESLNLCLFGGAQDALYNYIPFKHLEKHQQQVFLDSLPETSGVEVKMKQRSLHSQHFRKLLESVPETLQEAVSYYTRDEMTVDFKDEFQENVTVDIPQSHYTIPADPNTVIEGIDKEETQTVTESQFTSRQYLTKPQKPSLSGRQLAALMHPATRIEHQQDSITGMNASSLQSILGNELLLELNELQFEGVMVDDLEPCFVTFALYSLDRERKLCEDVELDLNSDTLISMIGIQTDNVDQVTTFRRALFNIDPLEEKDVVVGFRIYKTLIDDEFDKEYLHNINDAKQSKQSTEEDKEKQKLRKRYINNCADLGEFRQPLGFGFFKVIENSQWNQKLFQQDPKEKSIQSQSIILDRDWSENKSLGLEIKKIYRWDDIQGNGKSNLEIAVQIQQQEKEILQNIMNEQNQTTEQLQMINIGLEKGSDQARFVHMLQELNRDPDNFKLIPIKMVVDIMHINQAVVPHIVTPFLESIRVKGVVEKEKQIEKIRKQKYEQQEAEFQVIRKMREVEYQEKDKQREDEKQKQNILKTETKKQKEERELKEKSDKLKYEQDKQLDESLQREREQQNNNLDIKMKKLINYEKQEVEINIENKFDQQEENDEIIILEQLLNGDPVRQVQSFNAPPLPMPQNSFTHFLYIYPEMIDFTIKVNGQRVRNISVKICVRDTDTQPKYLPSLSEVMNFNAKEGLYNAWNCDGTLPLICGGSHSKRRIGTYTTAVMYHVNQPRLYDEVKIALPFSLNPKLHVLFTFYHVSCQAAKDQEVKKANDRKLRNIVGYAILPIGSEEWIRNDRRNALPIAATLETGYMTTILRQEREKKEALLSPAERAKLLNSTGFGPKTQKSISDNNNSSTGQQEEKGCDISYLNSGKPMFVVKSMLLSTVVPRDPLVRKILSEKNYYDFEQENQIFVDKSHQFTNIQNATDILNQKQSLITQTRSKFDKEQTSEALQTKQKLLSDEGAVELNHLQGVGSLFQYTDSSIFPEEIKKRGMKLERKDFARYFSSIMNILLRKLIRIAVNYKNRYTTSVIDVLPPSERKEGNCEDLLNMETDFISITSNQSLLRKVDRVCFEQGYGSKVVHKSDIEKKISETDSNTSNSNNNSSIKGKKSHAPASLQQKKVSPKPSVEAKDQIKQTYSQPSNTNESKKNDFSFDIPDSPTTHDASQPLLFPIMKERHPRSLLSIIKKDQDNDNDDIQSSTRHSSTLKKTNNWIRTDIHTVILRVWLQQMMICAWKLMAERVEFEIRYLANRPQKMQYPSQNSPRIHPNQSLTNSSSKGNLSQTLPLGQTQDTLLKQMGQQYLQSSVSSTGRAAAQNRKTTAADGNIDILSLTLNLNPEKNITNPQSPKFSPKISPKISTFPSIQTNTLKMTDINFSQENRSLKDVATDGTIIGENMDQSTRKLAEIAKKLSQVVDPILPINVFTLFKPLQVSKEVFSYDDSNETKNKRPVPKQIDKKITKDQSADDALSFGSAVSPEFDDQNQVQSEENVIQEAQETDQSLIPILPSLLTFLRMGKMMALLPRTIGLRPQKLKGQKKKINDKGSKIDKKKKDVSNQIISLDTPRSRQSTGTNKISNSKLLFHDNDDEDDDDEQNEDKLKIDPVEIVPIDEQWGDCVWQWIIIGSMKEHPLIIDCIDQMDLSQNSWFFFSAIIKSMYVSTYYRLEQAESKNKKNIKKKKKTKNNWESEPNIINVNGKGEFSEDFYTLLQAFVVYAAIVASFSQPLQQKALVSELATFITHLWFICSNVSRINQIVLLFLKTFASPDRLHDHRSNKEVIETLLEFWQILTSSEHWIRVSLQSGVIQDTKLMLQTEPDPQQKMAEEKLAAQQLAKINTEQLKQKEQNDGLVKSDKKILTGNKNEQKDTGKTTTGGQTSDQQSAGSKIVQQPLQISDDNSQTQRQTYSLYNIHNNLGLQTAPIRIGQQLKLYNNRQLLSGFEAQNLNEKIKFNKDAHYLFFLPTIFVDSIFQCEFAVMALNNKIKAEIPAGRDFSSLQQPIGGKDDYKTVQSSQRLKTLTQQDFDEMQQQTLKTQSGLGQTSSQILQTLQVQQSLQQAGSIKIKRSNTDDVMVSLRPFSMFREMLVRFDVDVKTSTELAKMCCSRTHFAFLQMAVDNWSTLIKADNMELAQLIQLGHDPDTDSTKIKTTKDLGALASLASQGGAVGLMMNEVQQPTIGQLQQQQQDKQSTANNQLITEIELYDVHLICAWIFLNSDVNVLRRYFLSIIEPPPLITSTLFTDHKTKKHKHSNTIKLLNQEQSQVSNIQRKSDGGQSVQQLPSQGQTKPTNEYIQKQQVKKERQFRMLLLLNSMIELFHPMHLKTFLVETVLQNEKSERTNTNKRQIEADKKQSVRYQTKSQLVAISNPIIQGASSVSSTSANFLIEQNSNSITGTVSTPKALVSEVQQMPMTQTALGLKEDGQLVVHANQTVKLAGGTCMVQFQMFLNYRLTQKQKTEANQISITQAQQVNSQKLLPVVVQKTPLAMTSSKTSDKSLQIPGSDTARSTTPNPKSSSIQSPSLTAADSVDGKNKSHPSIQNIFSATGSQQESKTAEDTLHMQKQGSTNVAQQQKKDQVYYTQMLKFFNVKCGEPFAKSNANNQLWPLGFIAKDIFTIVLKTVTEILSEFLAITVHHKYANEGKLWTSKPALLFQDTGFNAVIDVYQKCIDEVAQMGVLNKKSKLQTVIQLQLYRYEPWIFGASSAVILHDQMCKQTCERGLGYIHVKFIWQLAIQLMRLEQSLESILQILGFVYMLIKMTPYYVLVEDKKLCKKLISSLVANGKSEFAAVRFCTASILYLLAKLNKLIQGNILRIQSLFTICISKGSKLKKLTKQQRQEYKKQQSIQQQQELNKQIQKAAEREKEAKQKQGQKGEKEKTAPTADEQAEKDKEQAKREVDQLKQNKQIMSELDDTITEQEEIAMKDTLDKFISFAEKDPDTSPKLKEEAVSMGKLLNNVFLEACAVAKLKNVDDELTADNAYKLCMNYARFPELRLTKFDTLCAVQETSQNYDEAAHTQLAKCAVILDIVSAMLRVNEKVRRWKEQQESKKKLFQNQNVQNESQSFLKTALNTGLGAQTQLGSQQAQQQQQKNATILQEQQDENQKPGNSEDKLDPDSIDQLMKIQGLFYRDIMIDITFPNLLPIRSDMLIQDQFGLLRLDTRSEDEKISANKKKKVSSKKVSKDKQDQLAILPLQKQQQQQELDEMATLRQITQGYGSASCCWDHIFFSILPSFKLYTLKELETFLNDKDMAETIYQSSFFDIPICVKELWHAILLFQKAELYEYAVSVSRILESFLIAADDIKSLNHLYVQMMGDSTRKIADLGVKIRIRTCFYRVGMYGIPFEEENGKQFIMKEYNYLNVGAMKFKLLDKYKARFNGELKSDSDIVVVNPSETIRTTTKQTIEPVVISSTNVEDVEKKGGEKSEIPLIHLMSVKPYFQDEVGADEDDEDEENDDIDGFVRKNEFYRHVRLRRFYFDEQFTKQEEEIKKGIFQPNTPAPQAPVLHPPGWMPKKKNPPGMDETWLKRTIYTTTDPLPFLTKRVKIIKDKTLEIEFTPAQTAMMDVRKRTTEIKRMMKAAFDERQLTHILQGAVAPSVNAGVISIYRCFLGQENQKLRIERKQKEAEEKKKRKSQFTAEKNAIENKWAIELELLKSDKDAYQKKEKSFQEAKDANLKQFKETEKLYQNEIDELDSEDKKKDEIFRRYISL</sequence>
<evidence type="ECO:0000256" key="3">
    <source>
        <dbReference type="SAM" id="MobiDB-lite"/>
    </source>
</evidence>
<feature type="region of interest" description="Disordered" evidence="3">
    <location>
        <begin position="1535"/>
        <end position="1602"/>
    </location>
</feature>
<dbReference type="PANTHER" id="PTHR23317">
    <property type="entry name" value="DEDICATOR OF CYTOKINESIS DOCK"/>
    <property type="match status" value="1"/>
</dbReference>
<feature type="compositionally biased region" description="Low complexity" evidence="3">
    <location>
        <begin position="1871"/>
        <end position="1883"/>
    </location>
</feature>
<organism evidence="6 7">
    <name type="scientific">Streblomastix strix</name>
    <dbReference type="NCBI Taxonomy" id="222440"/>
    <lineage>
        <taxon>Eukaryota</taxon>
        <taxon>Metamonada</taxon>
        <taxon>Preaxostyla</taxon>
        <taxon>Oxymonadida</taxon>
        <taxon>Streblomastigidae</taxon>
        <taxon>Streblomastix</taxon>
    </lineage>
</organism>
<feature type="compositionally biased region" description="Polar residues" evidence="3">
    <location>
        <begin position="1884"/>
        <end position="1897"/>
    </location>
</feature>
<comment type="similarity">
    <text evidence="1">Belongs to the DOCK family.</text>
</comment>
<feature type="region of interest" description="Disordered" evidence="3">
    <location>
        <begin position="518"/>
        <end position="574"/>
    </location>
</feature>
<feature type="compositionally biased region" description="Polar residues" evidence="3">
    <location>
        <begin position="838"/>
        <end position="860"/>
    </location>
</feature>
<feature type="compositionally biased region" description="Polar residues" evidence="3">
    <location>
        <begin position="1260"/>
        <end position="1288"/>
    </location>
</feature>
<accession>A0A5J4WS00</accession>
<feature type="compositionally biased region" description="Basic and acidic residues" evidence="3">
    <location>
        <begin position="1542"/>
        <end position="1557"/>
    </location>
</feature>
<feature type="coiled-coil region" evidence="2">
    <location>
        <begin position="388"/>
        <end position="415"/>
    </location>
</feature>
<feature type="region of interest" description="Disordered" evidence="3">
    <location>
        <begin position="2264"/>
        <end position="2291"/>
    </location>
</feature>
<feature type="coiled-coil region" evidence="2">
    <location>
        <begin position="3607"/>
        <end position="3693"/>
    </location>
</feature>
<gene>
    <name evidence="6" type="ORF">EZS28_006889</name>
</gene>
<feature type="compositionally biased region" description="Low complexity" evidence="3">
    <location>
        <begin position="2841"/>
        <end position="2856"/>
    </location>
</feature>
<dbReference type="InterPro" id="IPR027357">
    <property type="entry name" value="DOCKER_dom"/>
</dbReference>
<dbReference type="PROSITE" id="PS51651">
    <property type="entry name" value="DOCKER"/>
    <property type="match status" value="1"/>
</dbReference>
<dbReference type="Proteomes" id="UP000324800">
    <property type="component" value="Unassembled WGS sequence"/>
</dbReference>
<feature type="region of interest" description="Disordered" evidence="3">
    <location>
        <begin position="1845"/>
        <end position="1897"/>
    </location>
</feature>
<proteinExistence type="inferred from homology"/>
<feature type="region of interest" description="Disordered" evidence="3">
    <location>
        <begin position="1190"/>
        <end position="1209"/>
    </location>
</feature>
<feature type="region of interest" description="Disordered" evidence="3">
    <location>
        <begin position="2486"/>
        <end position="2569"/>
    </location>
</feature>
<dbReference type="EMBL" id="SNRW01001147">
    <property type="protein sequence ID" value="KAA6397583.1"/>
    <property type="molecule type" value="Genomic_DNA"/>
</dbReference>
<feature type="compositionally biased region" description="Low complexity" evidence="3">
    <location>
        <begin position="1098"/>
        <end position="1108"/>
    </location>
</feature>
<feature type="compositionally biased region" description="Polar residues" evidence="3">
    <location>
        <begin position="2559"/>
        <end position="2569"/>
    </location>
</feature>
<feature type="non-terminal residue" evidence="6">
    <location>
        <position position="3707"/>
    </location>
</feature>
<dbReference type="PANTHER" id="PTHR23317:SF76">
    <property type="entry name" value="LD20667P"/>
    <property type="match status" value="1"/>
</dbReference>
<dbReference type="InterPro" id="IPR043162">
    <property type="entry name" value="DOCK_C_lobe_C"/>
</dbReference>
<dbReference type="Gene3D" id="1.25.40.410">
    <property type="match status" value="1"/>
</dbReference>
<evidence type="ECO:0000313" key="7">
    <source>
        <dbReference type="Proteomes" id="UP000324800"/>
    </source>
</evidence>
<feature type="region of interest" description="Disordered" evidence="3">
    <location>
        <begin position="1093"/>
        <end position="1162"/>
    </location>
</feature>
<dbReference type="OrthoDB" id="47328at2759"/>
<feature type="domain" description="C2 DOCK-type" evidence="4">
    <location>
        <begin position="640"/>
        <end position="885"/>
    </location>
</feature>
<dbReference type="Gene3D" id="2.60.40.150">
    <property type="entry name" value="C2 domain"/>
    <property type="match status" value="1"/>
</dbReference>
<feature type="compositionally biased region" description="Polar residues" evidence="3">
    <location>
        <begin position="2486"/>
        <end position="2523"/>
    </location>
</feature>
<dbReference type="InterPro" id="IPR027007">
    <property type="entry name" value="C2_DOCK-type_domain"/>
</dbReference>
<feature type="compositionally biased region" description="Polar residues" evidence="3">
    <location>
        <begin position="1138"/>
        <end position="1148"/>
    </location>
</feature>
<evidence type="ECO:0000259" key="4">
    <source>
        <dbReference type="PROSITE" id="PS51650"/>
    </source>
</evidence>
<feature type="compositionally biased region" description="Acidic residues" evidence="3">
    <location>
        <begin position="1588"/>
        <end position="1598"/>
    </location>
</feature>
<evidence type="ECO:0000256" key="2">
    <source>
        <dbReference type="SAM" id="Coils"/>
    </source>
</evidence>
<feature type="compositionally biased region" description="Polar residues" evidence="3">
    <location>
        <begin position="1569"/>
        <end position="1582"/>
    </location>
</feature>
<feature type="region of interest" description="Disordered" evidence="3">
    <location>
        <begin position="3078"/>
        <end position="3114"/>
    </location>
</feature>
<dbReference type="GO" id="GO:0005085">
    <property type="term" value="F:guanyl-nucleotide exchange factor activity"/>
    <property type="evidence" value="ECO:0007669"/>
    <property type="project" value="InterPro"/>
</dbReference>
<dbReference type="InterPro" id="IPR043161">
    <property type="entry name" value="DOCK_C_lobe_A"/>
</dbReference>
<feature type="region of interest" description="Disordered" evidence="3">
    <location>
        <begin position="2841"/>
        <end position="2901"/>
    </location>
</feature>
<feature type="compositionally biased region" description="Basic and acidic residues" evidence="3">
    <location>
        <begin position="518"/>
        <end position="572"/>
    </location>
</feature>
<feature type="domain" description="DOCKER" evidence="5">
    <location>
        <begin position="3188"/>
        <end position="3681"/>
    </location>
</feature>
<feature type="compositionally biased region" description="Basic and acidic residues" evidence="3">
    <location>
        <begin position="3100"/>
        <end position="3113"/>
    </location>
</feature>
<dbReference type="GO" id="GO:0007264">
    <property type="term" value="P:small GTPase-mediated signal transduction"/>
    <property type="evidence" value="ECO:0007669"/>
    <property type="project" value="InterPro"/>
</dbReference>
<protein>
    <recommendedName>
        <fullName evidence="8">C2 DOCK-type domain-containing protein</fullName>
    </recommendedName>
</protein>
<feature type="compositionally biased region" description="Low complexity" evidence="3">
    <location>
        <begin position="3078"/>
        <end position="3095"/>
    </location>
</feature>
<name>A0A5J4WS00_9EUKA</name>
<feature type="region of interest" description="Disordered" evidence="3">
    <location>
        <begin position="1259"/>
        <end position="1288"/>
    </location>
</feature>
<keyword evidence="2" id="KW-0175">Coiled coil</keyword>
<comment type="caution">
    <text evidence="6">The sequence shown here is derived from an EMBL/GenBank/DDBJ whole genome shotgun (WGS) entry which is preliminary data.</text>
</comment>
<evidence type="ECO:0008006" key="8">
    <source>
        <dbReference type="Google" id="ProtNLM"/>
    </source>
</evidence>
<dbReference type="Pfam" id="PF14429">
    <property type="entry name" value="DOCK-C2"/>
    <property type="match status" value="1"/>
</dbReference>
<dbReference type="PROSITE" id="PS51650">
    <property type="entry name" value="C2_DOCK"/>
    <property type="match status" value="1"/>
</dbReference>
<dbReference type="InterPro" id="IPR026791">
    <property type="entry name" value="DOCK"/>
</dbReference>